<proteinExistence type="predicted"/>
<dbReference type="PANTHER" id="PTHR45033:SF2">
    <property type="entry name" value="ZINC-TYPE ALCOHOL DEHYDROGENASE-LIKE PROTEIN C1773.06C"/>
    <property type="match status" value="1"/>
</dbReference>
<evidence type="ECO:0000259" key="1">
    <source>
        <dbReference type="SMART" id="SM00829"/>
    </source>
</evidence>
<geneLocation type="plasmid" evidence="2 3">
    <name>pCadTS8_1</name>
</geneLocation>
<evidence type="ECO:0000313" key="2">
    <source>
        <dbReference type="EMBL" id="WAJ71651.1"/>
    </source>
</evidence>
<dbReference type="SUPFAM" id="SSF50129">
    <property type="entry name" value="GroES-like"/>
    <property type="match status" value="1"/>
</dbReference>
<dbReference type="CDD" id="cd08276">
    <property type="entry name" value="MDR7"/>
    <property type="match status" value="1"/>
</dbReference>
<dbReference type="Gene3D" id="3.90.180.10">
    <property type="entry name" value="Medium-chain alcohol dehydrogenases, catalytic domain"/>
    <property type="match status" value="1"/>
</dbReference>
<dbReference type="PANTHER" id="PTHR45033">
    <property type="match status" value="1"/>
</dbReference>
<dbReference type="SMART" id="SM00829">
    <property type="entry name" value="PKS_ER"/>
    <property type="match status" value="1"/>
</dbReference>
<dbReference type="Pfam" id="PF08240">
    <property type="entry name" value="ADH_N"/>
    <property type="match status" value="1"/>
</dbReference>
<dbReference type="InterPro" id="IPR013154">
    <property type="entry name" value="ADH-like_N"/>
</dbReference>
<dbReference type="InterPro" id="IPR013149">
    <property type="entry name" value="ADH-like_C"/>
</dbReference>
<reference evidence="2" key="1">
    <citation type="submission" date="2022-10" db="EMBL/GenBank/DDBJ databases">
        <title>Catenovulum adriacola sp. nov. isolated in the Harbour of Susak.</title>
        <authorList>
            <person name="Schoch T."/>
            <person name="Reich S.J."/>
            <person name="Stoeferle S."/>
            <person name="Flaiz M."/>
            <person name="Kazda M."/>
            <person name="Riedel C.U."/>
            <person name="Duerre P."/>
        </authorList>
    </citation>
    <scope>NUCLEOTIDE SEQUENCE</scope>
    <source>
        <strain evidence="2">TS8</strain>
        <plasmid evidence="2">pCadTS8_1</plasmid>
    </source>
</reference>
<feature type="domain" description="Enoyl reductase (ER)" evidence="1">
    <location>
        <begin position="11"/>
        <end position="329"/>
    </location>
</feature>
<accession>A0ABY7ATR4</accession>
<dbReference type="InterPro" id="IPR052711">
    <property type="entry name" value="Zinc_ADH-like"/>
</dbReference>
<dbReference type="Proteomes" id="UP001163726">
    <property type="component" value="Plasmid pCadTS8_1"/>
</dbReference>
<dbReference type="Gene3D" id="3.40.50.720">
    <property type="entry name" value="NAD(P)-binding Rossmann-like Domain"/>
    <property type="match status" value="1"/>
</dbReference>
<dbReference type="RefSeq" id="WP_268076313.1">
    <property type="nucleotide sequence ID" value="NZ_CP109966.1"/>
</dbReference>
<dbReference type="EMBL" id="CP109966">
    <property type="protein sequence ID" value="WAJ71651.1"/>
    <property type="molecule type" value="Genomic_DNA"/>
</dbReference>
<protein>
    <submittedName>
        <fullName evidence="2">NAD(P)-dependent alcohol dehydrogenase</fullName>
    </submittedName>
</protein>
<gene>
    <name evidence="2" type="ORF">OLW01_15015</name>
</gene>
<dbReference type="InterPro" id="IPR020843">
    <property type="entry name" value="ER"/>
</dbReference>
<dbReference type="InterPro" id="IPR011032">
    <property type="entry name" value="GroES-like_sf"/>
</dbReference>
<dbReference type="InterPro" id="IPR036291">
    <property type="entry name" value="NAD(P)-bd_dom_sf"/>
</dbReference>
<evidence type="ECO:0000313" key="3">
    <source>
        <dbReference type="Proteomes" id="UP001163726"/>
    </source>
</evidence>
<organism evidence="2 3">
    <name type="scientific">Catenovulum adriaticum</name>
    <dbReference type="NCBI Taxonomy" id="2984846"/>
    <lineage>
        <taxon>Bacteria</taxon>
        <taxon>Pseudomonadati</taxon>
        <taxon>Pseudomonadota</taxon>
        <taxon>Gammaproteobacteria</taxon>
        <taxon>Alteromonadales</taxon>
        <taxon>Alteromonadaceae</taxon>
        <taxon>Catenovulum</taxon>
    </lineage>
</organism>
<keyword evidence="2" id="KW-0614">Plasmid</keyword>
<keyword evidence="3" id="KW-1185">Reference proteome</keyword>
<dbReference type="Pfam" id="PF00107">
    <property type="entry name" value="ADH_zinc_N"/>
    <property type="match status" value="1"/>
</dbReference>
<sequence length="331" mass="35864">MKQYQIQPGKDAIKQIELDAVALAEDEIKIQLKAASINYRDIITRQVTKQEVVPFSDGAGEVVEIGSKVTDFKVGDKVIGLFFPQWMDGPLTADLFKNSRGAGKCDGMLSQQISGKASSFIRFPEHLTYEQAATLPCAGVTAWHALFETPQPAKKGQTVLIQGTGGVSVFAIQLANAFGLKSIVISSSDEKLAKAKKLGATHTINYKTTEHWDKAALDLTQGEGVDIVVEVGGAGTLEKSLNALKVNGVVSLIGILTGVEGKINPFPILTKSLRVFGIYVASKAMQTRFHQALADHNIKPIIDKTFEFEQADEAYQYQKSAKHFGKIVVKG</sequence>
<name>A0ABY7ATR4_9ALTE</name>
<dbReference type="SUPFAM" id="SSF51735">
    <property type="entry name" value="NAD(P)-binding Rossmann-fold domains"/>
    <property type="match status" value="1"/>
</dbReference>